<feature type="domain" description="Helicase C-terminal" evidence="9">
    <location>
        <begin position="501"/>
        <end position="663"/>
    </location>
</feature>
<keyword evidence="5" id="KW-0862">Zinc</keyword>
<evidence type="ECO:0008006" key="12">
    <source>
        <dbReference type="Google" id="ProtNLM"/>
    </source>
</evidence>
<dbReference type="InterPro" id="IPR014001">
    <property type="entry name" value="Helicase_ATP-bd"/>
</dbReference>
<evidence type="ECO:0000313" key="10">
    <source>
        <dbReference type="EMBL" id="KZT67879.1"/>
    </source>
</evidence>
<proteinExistence type="predicted"/>
<keyword evidence="6" id="KW-0067">ATP-binding</keyword>
<dbReference type="PROSITE" id="PS51194">
    <property type="entry name" value="HELICASE_CTER"/>
    <property type="match status" value="1"/>
</dbReference>
<protein>
    <recommendedName>
        <fullName evidence="12">SNF2 family DNA-dependent ATPase</fullName>
    </recommendedName>
</protein>
<evidence type="ECO:0000256" key="6">
    <source>
        <dbReference type="ARBA" id="ARBA00022840"/>
    </source>
</evidence>
<dbReference type="GO" id="GO:0008270">
    <property type="term" value="F:zinc ion binding"/>
    <property type="evidence" value="ECO:0007669"/>
    <property type="project" value="UniProtKB-KW"/>
</dbReference>
<dbReference type="SMART" id="SM00487">
    <property type="entry name" value="DEXDc"/>
    <property type="match status" value="1"/>
</dbReference>
<dbReference type="AlphaFoldDB" id="A0A165P811"/>
<dbReference type="InterPro" id="IPR038718">
    <property type="entry name" value="SNF2-like_sf"/>
</dbReference>
<dbReference type="EMBL" id="KV429072">
    <property type="protein sequence ID" value="KZT67879.1"/>
    <property type="molecule type" value="Genomic_DNA"/>
</dbReference>
<keyword evidence="2" id="KW-0547">Nucleotide-binding</keyword>
<sequence length="961" mass="108864">MDLPSNLSTASEVASTPTLLSDNEDVASETDVDSSGGAESTQSEPLPLIKPLSCDVKEKKKRSIEDVELANLENPASSKRSKREAQKAHTVTVHEARGSIDTARRRFLHHHRSLFLPLLSPNTGIFDAIGKHLEEVGDDQSLVPLHEIDEQPRLVQGQMKDYQLHGLSFLVWMYRNGMNCILGDEMGLGKTLQTLSFFAYIKDHTKGQQDPHLVVCPLSVLPAWLTEAERWIPSFKVLRFHGQKSERDRLKNEIRANGLACDIMVTTYDTYVAEDRWFKTRRWFCCVLDEGHKIKNADTNVSSKLQGLGSLYRLILTGTPVQNNLFELWSILHWLYPTVFTQASERLFKAAFDLGGGQYSLPFLKATEKLLAMIMLRRTKATVEISVPPREELTVFLPMTEAQRFWTYRLLTRIDSVDLQKIFDSKIEDVPENEGRKEVQAHLAQQVMRSSTGQKDRWKKLMNLLMQLRKVCDHPYLLPNAEPEPYAIGEHLVASSSKLVVLDKLLADILPKGERVLLFTQWTNMLDLLEDFMALRGIPYARLDGSTTRARRALDIKLFQQEHSPYQVFLISTKAGGLGINLTKASTVVLVDSDWNPQNDLQAIARAHRIGQTKRVRVLRLICRGSVEDQMLDRIRRKLFLSLKVMGSDNTTEDANESQMKIGELLNILRKGSNALQDNAGAGSMGLSEFVHADIKDILDASKERDDARTAKAKVLEGVSKDEVDEKLLQDAEEEERKLLAGVVRVQSRLFEGKFVPQSKRPSNADIAKEWQDIQKRDHQDRIIKVDGMEMIAEHLSPVVPTQLADTPQKHAKRSKKKHEHQDWCIYCRDGGELFLCSFCPRVFHAKCHGVSKRELQRTSFVSCAQHKCANCGRSTSDAGGMLFRCRTCPEAFCEDCLPDGDIDAIGDELPELLALNYRPTTSAFYIHCDECRQRSETDPEWWAAWQEEFQAAEKQLAGGM</sequence>
<keyword evidence="4" id="KW-0378">Hydrolase</keyword>
<keyword evidence="11" id="KW-1185">Reference proteome</keyword>
<dbReference type="SMART" id="SM00249">
    <property type="entry name" value="PHD"/>
    <property type="match status" value="2"/>
</dbReference>
<feature type="domain" description="Helicase ATP-binding" evidence="8">
    <location>
        <begin position="171"/>
        <end position="338"/>
    </location>
</feature>
<evidence type="ECO:0000256" key="5">
    <source>
        <dbReference type="ARBA" id="ARBA00022833"/>
    </source>
</evidence>
<dbReference type="SUPFAM" id="SSF57903">
    <property type="entry name" value="FYVE/PHD zinc finger"/>
    <property type="match status" value="1"/>
</dbReference>
<evidence type="ECO:0000259" key="8">
    <source>
        <dbReference type="PROSITE" id="PS51192"/>
    </source>
</evidence>
<dbReference type="Pfam" id="PF00176">
    <property type="entry name" value="SNF2-rel_dom"/>
    <property type="match status" value="1"/>
</dbReference>
<evidence type="ECO:0000256" key="7">
    <source>
        <dbReference type="SAM" id="MobiDB-lite"/>
    </source>
</evidence>
<evidence type="ECO:0000259" key="9">
    <source>
        <dbReference type="PROSITE" id="PS51194"/>
    </source>
</evidence>
<dbReference type="InterPro" id="IPR001650">
    <property type="entry name" value="Helicase_C-like"/>
</dbReference>
<organism evidence="10 11">
    <name type="scientific">Daedalea quercina L-15889</name>
    <dbReference type="NCBI Taxonomy" id="1314783"/>
    <lineage>
        <taxon>Eukaryota</taxon>
        <taxon>Fungi</taxon>
        <taxon>Dikarya</taxon>
        <taxon>Basidiomycota</taxon>
        <taxon>Agaricomycotina</taxon>
        <taxon>Agaricomycetes</taxon>
        <taxon>Polyporales</taxon>
        <taxon>Fomitopsis</taxon>
    </lineage>
</organism>
<feature type="region of interest" description="Disordered" evidence="7">
    <location>
        <begin position="1"/>
        <end position="52"/>
    </location>
</feature>
<dbReference type="InterPro" id="IPR027417">
    <property type="entry name" value="P-loop_NTPase"/>
</dbReference>
<dbReference type="Pfam" id="PF00271">
    <property type="entry name" value="Helicase_C"/>
    <property type="match status" value="1"/>
</dbReference>
<dbReference type="SMART" id="SM00490">
    <property type="entry name" value="HELICc"/>
    <property type="match status" value="1"/>
</dbReference>
<feature type="compositionally biased region" description="Acidic residues" evidence="7">
    <location>
        <begin position="22"/>
        <end position="32"/>
    </location>
</feature>
<dbReference type="InterPro" id="IPR049730">
    <property type="entry name" value="SNF2/RAD54-like_C"/>
</dbReference>
<dbReference type="STRING" id="1314783.A0A165P811"/>
<dbReference type="InterPro" id="IPR013083">
    <property type="entry name" value="Znf_RING/FYVE/PHD"/>
</dbReference>
<dbReference type="PANTHER" id="PTHR10799">
    <property type="entry name" value="SNF2/RAD54 HELICASE FAMILY"/>
    <property type="match status" value="1"/>
</dbReference>
<dbReference type="Gene3D" id="3.40.50.300">
    <property type="entry name" value="P-loop containing nucleotide triphosphate hydrolases"/>
    <property type="match status" value="1"/>
</dbReference>
<dbReference type="GO" id="GO:0016787">
    <property type="term" value="F:hydrolase activity"/>
    <property type="evidence" value="ECO:0007669"/>
    <property type="project" value="UniProtKB-KW"/>
</dbReference>
<dbReference type="PROSITE" id="PS51192">
    <property type="entry name" value="HELICASE_ATP_BIND_1"/>
    <property type="match status" value="1"/>
</dbReference>
<dbReference type="SUPFAM" id="SSF52540">
    <property type="entry name" value="P-loop containing nucleoside triphosphate hydrolases"/>
    <property type="match status" value="2"/>
</dbReference>
<dbReference type="InterPro" id="IPR001965">
    <property type="entry name" value="Znf_PHD"/>
</dbReference>
<evidence type="ECO:0000256" key="4">
    <source>
        <dbReference type="ARBA" id="ARBA00022801"/>
    </source>
</evidence>
<evidence type="ECO:0000256" key="3">
    <source>
        <dbReference type="ARBA" id="ARBA00022771"/>
    </source>
</evidence>
<dbReference type="OrthoDB" id="448448at2759"/>
<evidence type="ECO:0000313" key="11">
    <source>
        <dbReference type="Proteomes" id="UP000076727"/>
    </source>
</evidence>
<evidence type="ECO:0000256" key="2">
    <source>
        <dbReference type="ARBA" id="ARBA00022741"/>
    </source>
</evidence>
<dbReference type="CDD" id="cd17919">
    <property type="entry name" value="DEXHc_Snf"/>
    <property type="match status" value="1"/>
</dbReference>
<dbReference type="CDD" id="cd18793">
    <property type="entry name" value="SF2_C_SNF"/>
    <property type="match status" value="1"/>
</dbReference>
<dbReference type="InterPro" id="IPR000330">
    <property type="entry name" value="SNF2_N"/>
</dbReference>
<accession>A0A165P811</accession>
<name>A0A165P811_9APHY</name>
<dbReference type="Gene3D" id="3.30.40.10">
    <property type="entry name" value="Zinc/RING finger domain, C3HC4 (zinc finger)"/>
    <property type="match status" value="1"/>
</dbReference>
<dbReference type="Gene3D" id="3.40.50.10810">
    <property type="entry name" value="Tandem AAA-ATPase domain"/>
    <property type="match status" value="1"/>
</dbReference>
<dbReference type="InterPro" id="IPR011011">
    <property type="entry name" value="Znf_FYVE_PHD"/>
</dbReference>
<keyword evidence="3" id="KW-0863">Zinc-finger</keyword>
<reference evidence="10 11" key="1">
    <citation type="journal article" date="2016" name="Mol. Biol. Evol.">
        <title>Comparative Genomics of Early-Diverging Mushroom-Forming Fungi Provides Insights into the Origins of Lignocellulose Decay Capabilities.</title>
        <authorList>
            <person name="Nagy L.G."/>
            <person name="Riley R."/>
            <person name="Tritt A."/>
            <person name="Adam C."/>
            <person name="Daum C."/>
            <person name="Floudas D."/>
            <person name="Sun H."/>
            <person name="Yadav J.S."/>
            <person name="Pangilinan J."/>
            <person name="Larsson K.H."/>
            <person name="Matsuura K."/>
            <person name="Barry K."/>
            <person name="Labutti K."/>
            <person name="Kuo R."/>
            <person name="Ohm R.A."/>
            <person name="Bhattacharya S.S."/>
            <person name="Shirouzu T."/>
            <person name="Yoshinaga Y."/>
            <person name="Martin F.M."/>
            <person name="Grigoriev I.V."/>
            <person name="Hibbett D.S."/>
        </authorList>
    </citation>
    <scope>NUCLEOTIDE SEQUENCE [LARGE SCALE GENOMIC DNA]</scope>
    <source>
        <strain evidence="10 11">L-15889</strain>
    </source>
</reference>
<feature type="compositionally biased region" description="Polar residues" evidence="7">
    <location>
        <begin position="1"/>
        <end position="21"/>
    </location>
</feature>
<gene>
    <name evidence="10" type="ORF">DAEQUDRAFT_766836</name>
</gene>
<evidence type="ECO:0000256" key="1">
    <source>
        <dbReference type="ARBA" id="ARBA00022723"/>
    </source>
</evidence>
<dbReference type="GO" id="GO:0005524">
    <property type="term" value="F:ATP binding"/>
    <property type="evidence" value="ECO:0007669"/>
    <property type="project" value="InterPro"/>
</dbReference>
<dbReference type="Proteomes" id="UP000076727">
    <property type="component" value="Unassembled WGS sequence"/>
</dbReference>
<keyword evidence="1" id="KW-0479">Metal-binding</keyword>